<evidence type="ECO:0000313" key="2">
    <source>
        <dbReference type="EMBL" id="MQS52987.1"/>
    </source>
</evidence>
<dbReference type="Proteomes" id="UP000436655">
    <property type="component" value="Unassembled WGS sequence"/>
</dbReference>
<keyword evidence="4" id="KW-1185">Reference proteome</keyword>
<dbReference type="AlphaFoldDB" id="A0A5P0ZJX9"/>
<sequence length="110" mass="12693">MMKKYMLEIFVGHGGECIVYFHDVSSVVIEDASLSINQIVNDLDQFYRLVFEKEQIIILGNNGSKIIINSNSYYSVGAIVEEDATRSVIYRNRKKEQQESNSLIFQTYQD</sequence>
<dbReference type="EMBL" id="VDFM01000010">
    <property type="protein sequence ID" value="MQS52987.1"/>
    <property type="molecule type" value="Genomic_DNA"/>
</dbReference>
<protein>
    <submittedName>
        <fullName evidence="2">Uncharacterized protein</fullName>
    </submittedName>
</protein>
<evidence type="ECO:0000313" key="4">
    <source>
        <dbReference type="Proteomes" id="UP000436655"/>
    </source>
</evidence>
<comment type="caution">
    <text evidence="2">The sequence shown here is derived from an EMBL/GenBank/DDBJ whole genome shotgun (WGS) entry which is preliminary data.</text>
</comment>
<reference evidence="3 4" key="1">
    <citation type="journal article" date="2019" name="Syst. Appl. Microbiol.">
        <title>Polyphasic characterization of two novel Lactobacillus spp. isolated from blown salami packages: Description of Lactobacillus halodurans sp. nov. and Lactobacillus salsicarnum sp. nov.</title>
        <authorList>
            <person name="Schuster J.A."/>
            <person name="Klingl A."/>
            <person name="Vogel R.F."/>
            <person name="Ehrmann M.A."/>
        </authorList>
    </citation>
    <scope>NUCLEOTIDE SEQUENCE [LARGE SCALE GENOMIC DNA]</scope>
    <source>
        <strain evidence="1 4">TMW 1.2098</strain>
        <strain evidence="2 3">TMW 1.2118</strain>
    </source>
</reference>
<name>A0A5P0ZJX9_9LACO</name>
<evidence type="ECO:0000313" key="1">
    <source>
        <dbReference type="EMBL" id="MQS44713.1"/>
    </source>
</evidence>
<gene>
    <name evidence="2" type="ORF">FHL02_08135</name>
    <name evidence="1" type="ORF">FHL03_04345</name>
</gene>
<reference evidence="1" key="2">
    <citation type="submission" date="2019-05" db="EMBL/GenBank/DDBJ databases">
        <authorList>
            <person name="Schuster J.A."/>
            <person name="Ehrmann M.A."/>
        </authorList>
    </citation>
    <scope>NUCLEOTIDE SEQUENCE</scope>
    <source>
        <strain evidence="1">TMW 1.2098</strain>
    </source>
</reference>
<dbReference type="EMBL" id="VDFN01000002">
    <property type="protein sequence ID" value="MQS44713.1"/>
    <property type="molecule type" value="Genomic_DNA"/>
</dbReference>
<proteinExistence type="predicted"/>
<organism evidence="2 3">
    <name type="scientific">Companilactobacillus mishanensis</name>
    <dbReference type="NCBI Taxonomy" id="2486008"/>
    <lineage>
        <taxon>Bacteria</taxon>
        <taxon>Bacillati</taxon>
        <taxon>Bacillota</taxon>
        <taxon>Bacilli</taxon>
        <taxon>Lactobacillales</taxon>
        <taxon>Lactobacillaceae</taxon>
        <taxon>Companilactobacillus</taxon>
    </lineage>
</organism>
<dbReference type="RefSeq" id="WP_125704661.1">
    <property type="nucleotide sequence ID" value="NZ_JBHTOO010000002.1"/>
</dbReference>
<accession>A0A5P0ZJX9</accession>
<dbReference type="Proteomes" id="UP000380386">
    <property type="component" value="Unassembled WGS sequence"/>
</dbReference>
<evidence type="ECO:0000313" key="3">
    <source>
        <dbReference type="Proteomes" id="UP000380386"/>
    </source>
</evidence>